<evidence type="ECO:0000256" key="1">
    <source>
        <dbReference type="SAM" id="Phobius"/>
    </source>
</evidence>
<dbReference type="EMBL" id="KK583254">
    <property type="protein sequence ID" value="KDO23412.1"/>
    <property type="molecule type" value="Genomic_DNA"/>
</dbReference>
<evidence type="ECO:0000313" key="3">
    <source>
        <dbReference type="Proteomes" id="UP000030745"/>
    </source>
</evidence>
<dbReference type="KEGG" id="spar:SPRG_11505"/>
<proteinExistence type="predicted"/>
<organism evidence="2 3">
    <name type="scientific">Saprolegnia parasitica (strain CBS 223.65)</name>
    <dbReference type="NCBI Taxonomy" id="695850"/>
    <lineage>
        <taxon>Eukaryota</taxon>
        <taxon>Sar</taxon>
        <taxon>Stramenopiles</taxon>
        <taxon>Oomycota</taxon>
        <taxon>Saprolegniomycetes</taxon>
        <taxon>Saprolegniales</taxon>
        <taxon>Saprolegniaceae</taxon>
        <taxon>Saprolegnia</taxon>
    </lineage>
</organism>
<dbReference type="VEuPathDB" id="FungiDB:SPRG_11505"/>
<keyword evidence="3" id="KW-1185">Reference proteome</keyword>
<feature type="transmembrane region" description="Helical" evidence="1">
    <location>
        <begin position="130"/>
        <end position="150"/>
    </location>
</feature>
<protein>
    <recommendedName>
        <fullName evidence="4">Transmembrane protein</fullName>
    </recommendedName>
</protein>
<reference evidence="2 3" key="1">
    <citation type="journal article" date="2013" name="PLoS Genet.">
        <title>Distinctive expansion of potential virulence genes in the genome of the oomycete fish pathogen Saprolegnia parasitica.</title>
        <authorList>
            <person name="Jiang R.H."/>
            <person name="de Bruijn I."/>
            <person name="Haas B.J."/>
            <person name="Belmonte R."/>
            <person name="Lobach L."/>
            <person name="Christie J."/>
            <person name="van den Ackerveken G."/>
            <person name="Bottin A."/>
            <person name="Bulone V."/>
            <person name="Diaz-Moreno S.M."/>
            <person name="Dumas B."/>
            <person name="Fan L."/>
            <person name="Gaulin E."/>
            <person name="Govers F."/>
            <person name="Grenville-Briggs L.J."/>
            <person name="Horner N.R."/>
            <person name="Levin J.Z."/>
            <person name="Mammella M."/>
            <person name="Meijer H.J."/>
            <person name="Morris P."/>
            <person name="Nusbaum C."/>
            <person name="Oome S."/>
            <person name="Phillips A.J."/>
            <person name="van Rooyen D."/>
            <person name="Rzeszutek E."/>
            <person name="Saraiva M."/>
            <person name="Secombes C.J."/>
            <person name="Seidl M.F."/>
            <person name="Snel B."/>
            <person name="Stassen J.H."/>
            <person name="Sykes S."/>
            <person name="Tripathy S."/>
            <person name="van den Berg H."/>
            <person name="Vega-Arreguin J.C."/>
            <person name="Wawra S."/>
            <person name="Young S.K."/>
            <person name="Zeng Q."/>
            <person name="Dieguez-Uribeondo J."/>
            <person name="Russ C."/>
            <person name="Tyler B.M."/>
            <person name="van West P."/>
        </authorList>
    </citation>
    <scope>NUCLEOTIDE SEQUENCE [LARGE SCALE GENOMIC DNA]</scope>
    <source>
        <strain evidence="2 3">CBS 223.65</strain>
    </source>
</reference>
<dbReference type="Proteomes" id="UP000030745">
    <property type="component" value="Unassembled WGS sequence"/>
</dbReference>
<feature type="transmembrane region" description="Helical" evidence="1">
    <location>
        <begin position="98"/>
        <end position="118"/>
    </location>
</feature>
<evidence type="ECO:0008006" key="4">
    <source>
        <dbReference type="Google" id="ProtNLM"/>
    </source>
</evidence>
<evidence type="ECO:0000313" key="2">
    <source>
        <dbReference type="EMBL" id="KDO23412.1"/>
    </source>
</evidence>
<keyword evidence="1" id="KW-0472">Membrane</keyword>
<keyword evidence="1" id="KW-1133">Transmembrane helix</keyword>
<accession>A0A067C9B7</accession>
<dbReference type="GeneID" id="24133537"/>
<keyword evidence="1" id="KW-0812">Transmembrane</keyword>
<sequence length="166" mass="18912">MATAPAQTDVEGDDWIDEASYTESDNEADILDVDVLRAPAPTKARRVGRFWSKKPNKSTTTTKAARPATLPRGRYRMEMVATPEPHVPWVRRFYTSDFFDLVLVLLFWAGIGVGIYYLQVEVPDEYKTVVTVAVALTMLPLAMYAILHVYELRLRRARRFVKVSTD</sequence>
<dbReference type="OrthoDB" id="75527at2759"/>
<dbReference type="AlphaFoldDB" id="A0A067C9B7"/>
<name>A0A067C9B7_SAPPC</name>
<dbReference type="RefSeq" id="XP_012205900.1">
    <property type="nucleotide sequence ID" value="XM_012350510.1"/>
</dbReference>
<dbReference type="OMA" id="GRYRMEM"/>
<gene>
    <name evidence="2" type="ORF">SPRG_11505</name>
</gene>